<feature type="non-terminal residue" evidence="1">
    <location>
        <position position="1"/>
    </location>
</feature>
<protein>
    <submittedName>
        <fullName evidence="1">Uncharacterized protein</fullName>
    </submittedName>
</protein>
<dbReference type="OrthoDB" id="5104731at2759"/>
<keyword evidence="2" id="KW-1185">Reference proteome</keyword>
<evidence type="ECO:0000313" key="2">
    <source>
        <dbReference type="Proteomes" id="UP000775872"/>
    </source>
</evidence>
<reference evidence="1" key="1">
    <citation type="submission" date="2021-10" db="EMBL/GenBank/DDBJ databases">
        <authorList>
            <person name="Piombo E."/>
        </authorList>
    </citation>
    <scope>NUCLEOTIDE SEQUENCE</scope>
</reference>
<organism evidence="1 2">
    <name type="scientific">Clonostachys solani</name>
    <dbReference type="NCBI Taxonomy" id="160281"/>
    <lineage>
        <taxon>Eukaryota</taxon>
        <taxon>Fungi</taxon>
        <taxon>Dikarya</taxon>
        <taxon>Ascomycota</taxon>
        <taxon>Pezizomycotina</taxon>
        <taxon>Sordariomycetes</taxon>
        <taxon>Hypocreomycetidae</taxon>
        <taxon>Hypocreales</taxon>
        <taxon>Bionectriaceae</taxon>
        <taxon>Clonostachys</taxon>
    </lineage>
</organism>
<evidence type="ECO:0000313" key="1">
    <source>
        <dbReference type="EMBL" id="CAH0057437.1"/>
    </source>
</evidence>
<name>A0A9N9ZJ13_9HYPO</name>
<dbReference type="Proteomes" id="UP000775872">
    <property type="component" value="Unassembled WGS sequence"/>
</dbReference>
<sequence length="230" mass="26614">MIESDDYRVAVDPGMLNYWGKADFYHVECFEKMADLTKEKYLGRLKPLSRNNFSERNANRSTMMDGFYLLDAGAERLILQWIFVMRKLIAKRDGTDGPKSQDPILHDLWYKSGSAKFTDAEKPEGMSQFEFRKLQTTLAPVESDGPEDDDEWNLFAMFMKIQEDDEKYEEGKTTLGSMLKSWRVCSTLANADEEMLDEADKKAKEKLGEKFIRAMKRLSQIPMPDLDSIL</sequence>
<gene>
    <name evidence="1" type="ORF">CSOL1703_00007218</name>
</gene>
<accession>A0A9N9ZJ13</accession>
<dbReference type="AlphaFoldDB" id="A0A9N9ZJ13"/>
<comment type="caution">
    <text evidence="1">The sequence shown here is derived from an EMBL/GenBank/DDBJ whole genome shotgun (WGS) entry which is preliminary data.</text>
</comment>
<dbReference type="EMBL" id="CABFOC020000074">
    <property type="protein sequence ID" value="CAH0057437.1"/>
    <property type="molecule type" value="Genomic_DNA"/>
</dbReference>
<proteinExistence type="predicted"/>